<keyword evidence="2" id="KW-0067">ATP-binding</keyword>
<name>A0A5R9FNF7_9ACTN</name>
<dbReference type="Gene3D" id="3.40.50.12780">
    <property type="entry name" value="N-terminal domain of ligase-like"/>
    <property type="match status" value="1"/>
</dbReference>
<keyword evidence="4" id="KW-0436">Ligase</keyword>
<evidence type="ECO:0000259" key="3">
    <source>
        <dbReference type="Pfam" id="PF00501"/>
    </source>
</evidence>
<dbReference type="PROSITE" id="PS00455">
    <property type="entry name" value="AMP_BINDING"/>
    <property type="match status" value="1"/>
</dbReference>
<protein>
    <submittedName>
        <fullName evidence="4">Long-chain fatty acid--CoA ligase</fullName>
    </submittedName>
</protein>
<dbReference type="CDD" id="cd05907">
    <property type="entry name" value="VL_LC_FACS_like"/>
    <property type="match status" value="1"/>
</dbReference>
<proteinExistence type="predicted"/>
<dbReference type="GO" id="GO:0005524">
    <property type="term" value="F:ATP binding"/>
    <property type="evidence" value="ECO:0007669"/>
    <property type="project" value="UniProtKB-KW"/>
</dbReference>
<dbReference type="GO" id="GO:0016020">
    <property type="term" value="C:membrane"/>
    <property type="evidence" value="ECO:0007669"/>
    <property type="project" value="TreeGrafter"/>
</dbReference>
<evidence type="ECO:0000313" key="5">
    <source>
        <dbReference type="Proteomes" id="UP000305906"/>
    </source>
</evidence>
<dbReference type="SUPFAM" id="SSF56801">
    <property type="entry name" value="Acetyl-CoA synthetase-like"/>
    <property type="match status" value="1"/>
</dbReference>
<dbReference type="Pfam" id="PF00501">
    <property type="entry name" value="AMP-binding"/>
    <property type="match status" value="1"/>
</dbReference>
<dbReference type="PANTHER" id="PTHR43272">
    <property type="entry name" value="LONG-CHAIN-FATTY-ACID--COA LIGASE"/>
    <property type="match status" value="1"/>
</dbReference>
<organism evidence="4 5">
    <name type="scientific">Streptomyces montanus</name>
    <dbReference type="NCBI Taxonomy" id="2580423"/>
    <lineage>
        <taxon>Bacteria</taxon>
        <taxon>Bacillati</taxon>
        <taxon>Actinomycetota</taxon>
        <taxon>Actinomycetes</taxon>
        <taxon>Kitasatosporales</taxon>
        <taxon>Streptomycetaceae</taxon>
        <taxon>Streptomyces</taxon>
    </lineage>
</organism>
<dbReference type="PANTHER" id="PTHR43272:SF33">
    <property type="entry name" value="AMP-BINDING DOMAIN-CONTAINING PROTEIN-RELATED"/>
    <property type="match status" value="1"/>
</dbReference>
<gene>
    <name evidence="4" type="ORF">FE633_15445</name>
</gene>
<dbReference type="AlphaFoldDB" id="A0A5R9FNF7"/>
<dbReference type="InterPro" id="IPR042099">
    <property type="entry name" value="ANL_N_sf"/>
</dbReference>
<dbReference type="RefSeq" id="WP_138045702.1">
    <property type="nucleotide sequence ID" value="NZ_VBZC01000014.1"/>
</dbReference>
<dbReference type="InterPro" id="IPR020845">
    <property type="entry name" value="AMP-binding_CS"/>
</dbReference>
<dbReference type="Proteomes" id="UP000305906">
    <property type="component" value="Unassembled WGS sequence"/>
</dbReference>
<dbReference type="GO" id="GO:0004467">
    <property type="term" value="F:long-chain fatty acid-CoA ligase activity"/>
    <property type="evidence" value="ECO:0007669"/>
    <property type="project" value="TreeGrafter"/>
</dbReference>
<reference evidence="4 5" key="1">
    <citation type="submission" date="2019-05" db="EMBL/GenBank/DDBJ databases">
        <title>Streptomyces sp. NEAU-C151, a novel actinomycete isolated from soil.</title>
        <authorList>
            <person name="Han L."/>
            <person name="Jiang H."/>
        </authorList>
    </citation>
    <scope>NUCLEOTIDE SEQUENCE [LARGE SCALE GENOMIC DNA]</scope>
    <source>
        <strain evidence="4 5">NEAU-C151</strain>
    </source>
</reference>
<sequence length="634" mass="68736">MQLTELPSPAPARMQGGLADSLFETADRDPTLALIARRSDASPATWSPVTAVELRDEVVDLARGFIAAGLYPGHRVAVMARTRHEWTVLCYALWAVGAEVVPLHPTSSHDQIAWVLRDANCVGVVVEDEQGVMTVGSACASLPQLRHVWQLDAGALSQLVERGRSVPLASVDSLRRIVLPDSTAVIAYTSGTTGHPRGSALSHRNLASPCDTLLAEWRHTAAAPGEQPAILVFLPFSHVYGLMLQGLCVRGGLLMGHEAELHEKALSSALLSFRPTFLCGVPIIFEKIYKNFLRKAQQDGYGPLFERAAHTARRFAGAVERQQLGTGPGPNLELRAQHTFYEKTVYRRLRAALGGRVCGAMSGGSPLNRQLALFYTGIGILIHDGYGLTETSGGITAQPVERQKFGTVGRPLPGTEVRVAEDGEILVRGPSVFQGYVNDAPGTRAALRGGWLATGDIGRLDTEGYLTITGRKKDIIITSGGRSVAPAALEERLRVHPLIHQAVVVGDNRPCVGALITLDPEFLAHWRRSLPVQGEASSHDVREDNALREEVMRAIAAANTPMSRSESIRVFRILPEPFDPANGMLTPSMKLRRDVISRHFAAEIDAMYATSSRAGRRPVPVDPFSWADSDNVFQ</sequence>
<keyword evidence="5" id="KW-1185">Reference proteome</keyword>
<accession>A0A5R9FNF7</accession>
<comment type="caution">
    <text evidence="4">The sequence shown here is derived from an EMBL/GenBank/DDBJ whole genome shotgun (WGS) entry which is preliminary data.</text>
</comment>
<keyword evidence="1" id="KW-0547">Nucleotide-binding</keyword>
<dbReference type="EMBL" id="VBZC01000014">
    <property type="protein sequence ID" value="TLS45452.1"/>
    <property type="molecule type" value="Genomic_DNA"/>
</dbReference>
<dbReference type="InterPro" id="IPR000873">
    <property type="entry name" value="AMP-dep_synth/lig_dom"/>
</dbReference>
<evidence type="ECO:0000256" key="2">
    <source>
        <dbReference type="ARBA" id="ARBA00022840"/>
    </source>
</evidence>
<feature type="domain" description="AMP-dependent synthetase/ligase" evidence="3">
    <location>
        <begin position="45"/>
        <end position="436"/>
    </location>
</feature>
<dbReference type="Pfam" id="PF23562">
    <property type="entry name" value="AMP-binding_C_3"/>
    <property type="match status" value="1"/>
</dbReference>
<evidence type="ECO:0000313" key="4">
    <source>
        <dbReference type="EMBL" id="TLS45452.1"/>
    </source>
</evidence>
<evidence type="ECO:0000256" key="1">
    <source>
        <dbReference type="ARBA" id="ARBA00022741"/>
    </source>
</evidence>